<comment type="subcellular location">
    <subcellularLocation>
        <location evidence="1">Mitochondrion inner membrane</location>
    </subcellularLocation>
</comment>
<keyword evidence="11" id="KW-1185">Reference proteome</keyword>
<keyword evidence="4" id="KW-0999">Mitochondrion inner membrane</keyword>
<evidence type="ECO:0000313" key="10">
    <source>
        <dbReference type="EMBL" id="KAK7295145.1"/>
    </source>
</evidence>
<feature type="compositionally biased region" description="Polar residues" evidence="9">
    <location>
        <begin position="177"/>
        <end position="186"/>
    </location>
</feature>
<evidence type="ECO:0000256" key="5">
    <source>
        <dbReference type="ARBA" id="ARBA00022989"/>
    </source>
</evidence>
<dbReference type="InterPro" id="IPR019133">
    <property type="entry name" value="MIC60"/>
</dbReference>
<gene>
    <name evidence="10" type="ORF">RJT34_18050</name>
</gene>
<evidence type="ECO:0000256" key="8">
    <source>
        <dbReference type="SAM" id="Coils"/>
    </source>
</evidence>
<evidence type="ECO:0000256" key="7">
    <source>
        <dbReference type="ARBA" id="ARBA00023136"/>
    </source>
</evidence>
<keyword evidence="7" id="KW-0472">Membrane</keyword>
<feature type="compositionally biased region" description="Polar residues" evidence="9">
    <location>
        <begin position="321"/>
        <end position="335"/>
    </location>
</feature>
<feature type="region of interest" description="Disordered" evidence="9">
    <location>
        <begin position="161"/>
        <end position="200"/>
    </location>
</feature>
<dbReference type="PANTHER" id="PTHR15415">
    <property type="entry name" value="MITOFILIN"/>
    <property type="match status" value="1"/>
</dbReference>
<keyword evidence="3" id="KW-0812">Transmembrane</keyword>
<name>A0AAN9PDN5_CLITE</name>
<evidence type="ECO:0000313" key="11">
    <source>
        <dbReference type="Proteomes" id="UP001359559"/>
    </source>
</evidence>
<dbReference type="Proteomes" id="UP001359559">
    <property type="component" value="Unassembled WGS sequence"/>
</dbReference>
<keyword evidence="8" id="KW-0175">Coiled coil</keyword>
<dbReference type="GO" id="GO:0061617">
    <property type="term" value="C:MICOS complex"/>
    <property type="evidence" value="ECO:0007669"/>
    <property type="project" value="TreeGrafter"/>
</dbReference>
<feature type="coiled-coil region" evidence="8">
    <location>
        <begin position="514"/>
        <end position="612"/>
    </location>
</feature>
<evidence type="ECO:0000256" key="1">
    <source>
        <dbReference type="ARBA" id="ARBA00004273"/>
    </source>
</evidence>
<accession>A0AAN9PDN5</accession>
<comment type="caution">
    <text evidence="10">The sequence shown here is derived from an EMBL/GenBank/DDBJ whole genome shotgun (WGS) entry which is preliminary data.</text>
</comment>
<dbReference type="AlphaFoldDB" id="A0AAN9PDN5"/>
<organism evidence="10 11">
    <name type="scientific">Clitoria ternatea</name>
    <name type="common">Butterfly pea</name>
    <dbReference type="NCBI Taxonomy" id="43366"/>
    <lineage>
        <taxon>Eukaryota</taxon>
        <taxon>Viridiplantae</taxon>
        <taxon>Streptophyta</taxon>
        <taxon>Embryophyta</taxon>
        <taxon>Tracheophyta</taxon>
        <taxon>Spermatophyta</taxon>
        <taxon>Magnoliopsida</taxon>
        <taxon>eudicotyledons</taxon>
        <taxon>Gunneridae</taxon>
        <taxon>Pentapetalae</taxon>
        <taxon>rosids</taxon>
        <taxon>fabids</taxon>
        <taxon>Fabales</taxon>
        <taxon>Fabaceae</taxon>
        <taxon>Papilionoideae</taxon>
        <taxon>50 kb inversion clade</taxon>
        <taxon>NPAAA clade</taxon>
        <taxon>indigoferoid/millettioid clade</taxon>
        <taxon>Phaseoleae</taxon>
        <taxon>Clitoria</taxon>
    </lineage>
</organism>
<proteinExistence type="inferred from homology"/>
<keyword evidence="6" id="KW-0496">Mitochondrion</keyword>
<feature type="region of interest" description="Disordered" evidence="9">
    <location>
        <begin position="279"/>
        <end position="380"/>
    </location>
</feature>
<evidence type="ECO:0000256" key="9">
    <source>
        <dbReference type="SAM" id="MobiDB-lite"/>
    </source>
</evidence>
<evidence type="ECO:0000256" key="6">
    <source>
        <dbReference type="ARBA" id="ARBA00023128"/>
    </source>
</evidence>
<evidence type="ECO:0000256" key="2">
    <source>
        <dbReference type="ARBA" id="ARBA00010877"/>
    </source>
</evidence>
<dbReference type="PANTHER" id="PTHR15415:SF7">
    <property type="entry name" value="MICOS COMPLEX SUBUNIT MIC60"/>
    <property type="match status" value="1"/>
</dbReference>
<evidence type="ECO:0000256" key="3">
    <source>
        <dbReference type="ARBA" id="ARBA00022692"/>
    </source>
</evidence>
<comment type="similarity">
    <text evidence="2">Belongs to the MICOS complex subunit Mic60 family.</text>
</comment>
<dbReference type="Pfam" id="PF09731">
    <property type="entry name" value="Mitofilin"/>
    <property type="match status" value="1"/>
</dbReference>
<reference evidence="10 11" key="1">
    <citation type="submission" date="2024-01" db="EMBL/GenBank/DDBJ databases">
        <title>The genomes of 5 underutilized Papilionoideae crops provide insights into root nodulation and disease resistance.</title>
        <authorList>
            <person name="Yuan L."/>
        </authorList>
    </citation>
    <scope>NUCLEOTIDE SEQUENCE [LARGE SCALE GENOMIC DNA]</scope>
    <source>
        <strain evidence="10">LY-2023</strain>
        <tissue evidence="10">Leaf</tissue>
    </source>
</reference>
<dbReference type="EMBL" id="JAYKXN010000004">
    <property type="protein sequence ID" value="KAK7295145.1"/>
    <property type="molecule type" value="Genomic_DNA"/>
</dbReference>
<protein>
    <recommendedName>
        <fullName evidence="12">MICOS complex subunit MIC60</fullName>
    </recommendedName>
</protein>
<dbReference type="GO" id="GO:0042407">
    <property type="term" value="P:cristae formation"/>
    <property type="evidence" value="ECO:0007669"/>
    <property type="project" value="TreeGrafter"/>
</dbReference>
<evidence type="ECO:0008006" key="12">
    <source>
        <dbReference type="Google" id="ProtNLM"/>
    </source>
</evidence>
<evidence type="ECO:0000256" key="4">
    <source>
        <dbReference type="ARBA" id="ARBA00022792"/>
    </source>
</evidence>
<keyword evidence="5" id="KW-1133">Transmembrane helix</keyword>
<sequence length="815" mass="89753">MRGSGDSTFKIEGSNSKIMYVPFLHTNGVWPGELWTTHSPTTFGERRTETGKRQWEHLRSQTETRWGGRRLRGDPGTCMTSLQLDKGLVWFGSNIQCQPATEKVSTVMQWFSTKIKGTQPQTIHSIYSTPSLRLSLSPLSLTAMLRRTILQISSRRIDRRNPGYHINQIPSRLSPRNKFSTSSKPRSASPPGSLGKPPESSGSLSKLFIGSVAVGAAFLAAYQAGYLDQYLKKEQHTVPQAAPVNATAGDLKGVQHSADQLVSPTEKLNNENPTVELAEQKIDTHFPQPDIAVDDKGDKPVPVQDKSSIDEVGAADAKENQWPQYTQSTLTSSATAEVGTADAKENQLPEHAQSTLASDDPSKESVTQSDGIIDIKSTKTENTPILEEGIQHTSTSTQTSAVLDENGVKNIQLEIQETEERRESASGKDIEQTPSLLEEYHLRKKLEGSPAAYSYNHDFTESSHFPGEKEAISGAMEELKEGYVSNDGKLVLDFLQAIHAAEKRQADLDAHVFNEEKKVLKEKYEKKLKDAAAREFMLAEEAAMLDKELKRERAKAALALKSLQEKMEEKLKIELEQKETEAELKLKKVQDLAKAELNAAIANEKAAQIEKMAEANININALCMAFYARSEEARQSHATQNFALRALALEDALSKGLPIQTEIASLESYLEGIDKDSVLDLVLASLPEETQNNGTDTRLQLKQKFDAMKGSLRHFSFFPPGGGGILAHSLAHVASWLKVKEDDQSGDGIESVINKVESYLAEGKLAEAADYLEENVRGTQAAEIIAGWVKQARNRAISEQAVVLLQSYANSLSLT</sequence>